<dbReference type="Gene3D" id="2.60.120.260">
    <property type="entry name" value="Galactose-binding domain-like"/>
    <property type="match status" value="1"/>
</dbReference>
<dbReference type="InterPro" id="IPR006311">
    <property type="entry name" value="TAT_signal"/>
</dbReference>
<dbReference type="InterPro" id="IPR029411">
    <property type="entry name" value="RG-lyase_III"/>
</dbReference>
<reference evidence="3 4" key="1">
    <citation type="submission" date="2019-03" db="EMBL/GenBank/DDBJ databases">
        <title>Genomic Encyclopedia of Archaeal and Bacterial Type Strains, Phase II (KMG-II): from individual species to whole genera.</title>
        <authorList>
            <person name="Goeker M."/>
        </authorList>
    </citation>
    <scope>NUCLEOTIDE SEQUENCE [LARGE SCALE GENOMIC DNA]</scope>
    <source>
        <strain evidence="3 4">DSM 45499</strain>
    </source>
</reference>
<dbReference type="PANTHER" id="PTHR12631:SF10">
    <property type="entry name" value="BETA-XYLOSIDASE-LIKE PROTEIN-RELATED"/>
    <property type="match status" value="1"/>
</dbReference>
<dbReference type="Pfam" id="PF14683">
    <property type="entry name" value="CBM-like"/>
    <property type="match status" value="1"/>
</dbReference>
<dbReference type="GO" id="GO:0004553">
    <property type="term" value="F:hydrolase activity, hydrolyzing O-glycosyl compounds"/>
    <property type="evidence" value="ECO:0007669"/>
    <property type="project" value="TreeGrafter"/>
</dbReference>
<dbReference type="SUPFAM" id="SSF51445">
    <property type="entry name" value="(Trans)glycosidases"/>
    <property type="match status" value="1"/>
</dbReference>
<keyword evidence="3" id="KW-0456">Lyase</keyword>
<dbReference type="InterPro" id="IPR008979">
    <property type="entry name" value="Galactose-bd-like_sf"/>
</dbReference>
<dbReference type="AlphaFoldDB" id="A0A4R7W6J1"/>
<comment type="caution">
    <text evidence="3">The sequence shown here is derived from an EMBL/GenBank/DDBJ whole genome shotgun (WGS) entry which is preliminary data.</text>
</comment>
<dbReference type="EMBL" id="SOCP01000001">
    <property type="protein sequence ID" value="TDV57649.1"/>
    <property type="molecule type" value="Genomic_DNA"/>
</dbReference>
<dbReference type="SUPFAM" id="SSF49785">
    <property type="entry name" value="Galactose-binding domain-like"/>
    <property type="match status" value="2"/>
</dbReference>
<dbReference type="InterPro" id="IPR051923">
    <property type="entry name" value="Glycosyl_Hydrolase_39"/>
</dbReference>
<dbReference type="RefSeq" id="WP_133900889.1">
    <property type="nucleotide sequence ID" value="NZ_SOCP01000001.1"/>
</dbReference>
<dbReference type="InterPro" id="IPR017853">
    <property type="entry name" value="GH"/>
</dbReference>
<feature type="chain" id="PRO_5020317170" evidence="1">
    <location>
        <begin position="37"/>
        <end position="926"/>
    </location>
</feature>
<dbReference type="Proteomes" id="UP000294927">
    <property type="component" value="Unassembled WGS sequence"/>
</dbReference>
<evidence type="ECO:0000259" key="2">
    <source>
        <dbReference type="Pfam" id="PF14683"/>
    </source>
</evidence>
<dbReference type="Gene3D" id="3.20.20.80">
    <property type="entry name" value="Glycosidases"/>
    <property type="match status" value="1"/>
</dbReference>
<keyword evidence="4" id="KW-1185">Reference proteome</keyword>
<name>A0A4R7W6J1_9PSEU</name>
<sequence>MDDHEPTKVSRRTVLTASLASATAAFLVANGGRALAAPATTTPGNGLTVRPASFGAVFAGTRARFDVTTGADSLDWTVRDVWGEVTRSGESRVRNGRATVDVETGNGYHTLEVVASRHGAEVARDRSSFAVLEPYRLPHDSPFGANTHLPPLELLPLMVTLGITWARVDLTWTEIEPPPLAGWTPDVFQADATVELDRTVAHTGRASAKLVNRTPIADNHYATVSQALTVRPNTTYVFSAWVQGQNVRPKALQFTVRPDWGSRVDAPSGTFGWTKVVFRYTTGPESVLTFRLLSSDVVGAAWLDDVSVTVEGSDANLLTNPGFERGLVTGYNFDTFTPYFKALSRNGINPLPILDYANPKYDGGLTPHTDAGRAAFAAYSTAAMKRFRGQVGAVEVFNEFNAGWFTTGPASGDPKYYAALLESTYKAVKAVDPSIVVVGGVTYGTALDWLKAVFDAGGMAHLDVVSNHPYVGIPESPDAIDEAEREVAALVRQYNGGRAKPVWVSELGWSLGDGLTAAGYLVRGLVLSLAGGVGKFFWYDLVGDQNFGLLNEIGADTYTPRPVYAAYAVAIRMLTGATLRGQDVAGPLRRYVFSGRDGDVAVLWSTDPRTAVALPTDRALDVVDLTGAATRLTPLDGKVHLTLTGAPVYVRTTARATQNGRFDVTAPPLVRTSDRTVTLTYVVDNSGGADAADVVFTSLGKDTRVTARRGQRVEKAAAVPLTSLAAGRNTIVTAVSAGRHQVGRLMTAVVVLDVPDGALATVGVPDWTDHELALAPGSYADYPTRFPNDVTFTAGVDDPAQAWSYIQPGPDDGWAGSRVHRFTLDFTLASAPTTDLRLVVYLLDTHNTAPGTVDVALNSGAATTVTLPGGSGAGYANGSALDSGVSPSQFTVSLSAAHLKAGANTVTIDKTSGSWLVYDALGIYPA</sequence>
<dbReference type="OrthoDB" id="4408269at2"/>
<keyword evidence="1" id="KW-0732">Signal</keyword>
<feature type="signal peptide" evidence="1">
    <location>
        <begin position="1"/>
        <end position="36"/>
    </location>
</feature>
<evidence type="ECO:0000313" key="4">
    <source>
        <dbReference type="Proteomes" id="UP000294927"/>
    </source>
</evidence>
<gene>
    <name evidence="3" type="ORF">CLV71_101522</name>
</gene>
<dbReference type="GO" id="GO:0016829">
    <property type="term" value="F:lyase activity"/>
    <property type="evidence" value="ECO:0007669"/>
    <property type="project" value="UniProtKB-KW"/>
</dbReference>
<protein>
    <submittedName>
        <fullName evidence="3">Polysaccharide lyase family 4-like protein</fullName>
    </submittedName>
</protein>
<organism evidence="3 4">
    <name type="scientific">Actinophytocola oryzae</name>
    <dbReference type="NCBI Taxonomy" id="502181"/>
    <lineage>
        <taxon>Bacteria</taxon>
        <taxon>Bacillati</taxon>
        <taxon>Actinomycetota</taxon>
        <taxon>Actinomycetes</taxon>
        <taxon>Pseudonocardiales</taxon>
        <taxon>Pseudonocardiaceae</taxon>
    </lineage>
</organism>
<dbReference type="PROSITE" id="PS51318">
    <property type="entry name" value="TAT"/>
    <property type="match status" value="1"/>
</dbReference>
<evidence type="ECO:0000256" key="1">
    <source>
        <dbReference type="SAM" id="SignalP"/>
    </source>
</evidence>
<proteinExistence type="predicted"/>
<feature type="domain" description="Rhamnogalacturonan lyase" evidence="2">
    <location>
        <begin position="761"/>
        <end position="921"/>
    </location>
</feature>
<dbReference type="PANTHER" id="PTHR12631">
    <property type="entry name" value="ALPHA-L-IDURONIDASE"/>
    <property type="match status" value="1"/>
</dbReference>
<evidence type="ECO:0000313" key="3">
    <source>
        <dbReference type="EMBL" id="TDV57649.1"/>
    </source>
</evidence>
<accession>A0A4R7W6J1</accession>